<organism evidence="1 2">
    <name type="scientific">Candidatus Scalindua japonica</name>
    <dbReference type="NCBI Taxonomy" id="1284222"/>
    <lineage>
        <taxon>Bacteria</taxon>
        <taxon>Pseudomonadati</taxon>
        <taxon>Planctomycetota</taxon>
        <taxon>Candidatus Brocadiia</taxon>
        <taxon>Candidatus Brocadiales</taxon>
        <taxon>Candidatus Scalinduaceae</taxon>
        <taxon>Candidatus Scalindua</taxon>
    </lineage>
</organism>
<name>A0A286U2S3_9BACT</name>
<sequence>MAKVGLDICPVTDCMTNFFSLVLINFITPSVQSMLFWKLISEIYLVFLFDKNLRNKINIEFQINTFASVLPNKFKR</sequence>
<keyword evidence="2" id="KW-1185">Reference proteome</keyword>
<gene>
    <name evidence="1" type="ORF">SCALIN_C31_0064</name>
</gene>
<dbReference type="AlphaFoldDB" id="A0A286U2S3"/>
<evidence type="ECO:0000313" key="1">
    <source>
        <dbReference type="EMBL" id="GAX62429.1"/>
    </source>
</evidence>
<dbReference type="EMBL" id="BAOS01000031">
    <property type="protein sequence ID" value="GAX62429.1"/>
    <property type="molecule type" value="Genomic_DNA"/>
</dbReference>
<comment type="caution">
    <text evidence="1">The sequence shown here is derived from an EMBL/GenBank/DDBJ whole genome shotgun (WGS) entry which is preliminary data.</text>
</comment>
<accession>A0A286U2S3</accession>
<evidence type="ECO:0000313" key="2">
    <source>
        <dbReference type="Proteomes" id="UP000218542"/>
    </source>
</evidence>
<protein>
    <submittedName>
        <fullName evidence="1">Uncharacterized protein</fullName>
    </submittedName>
</protein>
<dbReference type="Proteomes" id="UP000218542">
    <property type="component" value="Unassembled WGS sequence"/>
</dbReference>
<proteinExistence type="predicted"/>
<reference evidence="2" key="1">
    <citation type="journal article" date="2017" name="Environ. Microbiol. Rep.">
        <title>Genetic Diversity of Marine Anaerobic Ammonium-Oxidizing Bacteria as Revealed by Genomic and Proteomic Analyses of 'Candidatus Scalindua japonica'.</title>
        <authorList>
            <person name="Oshiki M."/>
            <person name="Mizuto K."/>
            <person name="Kimura Z."/>
            <person name="Kindaichi T."/>
            <person name="Satoh H."/>
            <person name="Okabe S."/>
        </authorList>
    </citation>
    <scope>NUCLEOTIDE SEQUENCE [LARGE SCALE GENOMIC DNA]</scope>
    <source>
        <strain evidence="2">husup-a2</strain>
    </source>
</reference>